<reference evidence="2" key="1">
    <citation type="journal article" date="2022" name="Nat. Commun.">
        <title>Chromosome evolution and the genetic basis of agronomically important traits in greater yam.</title>
        <authorList>
            <person name="Bredeson J.V."/>
            <person name="Lyons J.B."/>
            <person name="Oniyinde I.O."/>
            <person name="Okereke N.R."/>
            <person name="Kolade O."/>
            <person name="Nnabue I."/>
            <person name="Nwadili C.O."/>
            <person name="Hribova E."/>
            <person name="Parker M."/>
            <person name="Nwogha J."/>
            <person name="Shu S."/>
            <person name="Carlson J."/>
            <person name="Kariba R."/>
            <person name="Muthemba S."/>
            <person name="Knop K."/>
            <person name="Barton G.J."/>
            <person name="Sherwood A.V."/>
            <person name="Lopez-Montes A."/>
            <person name="Asiedu R."/>
            <person name="Jamnadass R."/>
            <person name="Muchugi A."/>
            <person name="Goodstein D."/>
            <person name="Egesi C.N."/>
            <person name="Featherston J."/>
            <person name="Asfaw A."/>
            <person name="Simpson G.G."/>
            <person name="Dolezel J."/>
            <person name="Hendre P.S."/>
            <person name="Van Deynze A."/>
            <person name="Kumar P.L."/>
            <person name="Obidiegwu J.E."/>
            <person name="Bhattacharjee R."/>
            <person name="Rokhsar D.S."/>
        </authorList>
    </citation>
    <scope>NUCLEOTIDE SEQUENCE [LARGE SCALE GENOMIC DNA]</scope>
    <source>
        <strain evidence="2">cv. TDa95/00328</strain>
    </source>
</reference>
<evidence type="ECO:0000313" key="1">
    <source>
        <dbReference type="EMBL" id="KAH7677443.1"/>
    </source>
</evidence>
<keyword evidence="2" id="KW-1185">Reference proteome</keyword>
<gene>
    <name evidence="1" type="ORF">IHE45_07G084500</name>
</gene>
<name>A0ACB7VS14_DIOAL</name>
<keyword evidence="1" id="KW-0560">Oxidoreductase</keyword>
<sequence length="541" mass="60908">MEKTVAIVGAGISGLVACKHLVEKGFKPVVFEAGSCVGGVWAQTLGSTKLQSPRLAYQFSDFPWPETVTEMFPSHVQVMEYLESYSRHFDLLRYIRFGAKVVGMELAGVDEEEMGCWELWAGNGEAFSGGSRRGRWRLTVQLEKEQCNEEYEFDFVILCVGRFSDSPNFPTFPENEGPDAFGGQVIHSMDYFKLNKDTAMQLVKSKRVTVVGYLKSAIDITYECSTANGVEYPCTNICRTPRWIVPGFAAWGIPIGYFYSNRFSELLLHKPGEGVLLGLLTTFLSPLRWAFSTFIESYYKWAVPMKKHGMVPTHSFFQGITSGLIAMMPEKFYEKVEEGSIVIKKSKSFAFCKKGVIIDGESSPIESDLVILATGFRGDDKLKYLFTSPNIQNIIVGPSSSTLPLYRECINPRVPQLAILGYSESLSNIFTSEMRAKWLAHFLDGGFTLPSIKSMEDNVKEWDKFMKRYCGDYFRRSCISTIHIWYIDQLCKDMGCNPRRKKAADSQQQSLNGASQRIKHSLNFLSARISNQAGDSELDLA</sequence>
<keyword evidence="1" id="KW-0503">Monooxygenase</keyword>
<comment type="caution">
    <text evidence="1">The sequence shown here is derived from an EMBL/GenBank/DDBJ whole genome shotgun (WGS) entry which is preliminary data.</text>
</comment>
<dbReference type="EC" id="1.14.13.8" evidence="1"/>
<accession>A0ACB7VS14</accession>
<dbReference type="EMBL" id="CM037017">
    <property type="protein sequence ID" value="KAH7677443.1"/>
    <property type="molecule type" value="Genomic_DNA"/>
</dbReference>
<evidence type="ECO:0000313" key="2">
    <source>
        <dbReference type="Proteomes" id="UP000827976"/>
    </source>
</evidence>
<dbReference type="Proteomes" id="UP000827976">
    <property type="component" value="Chromosome 7"/>
</dbReference>
<organism evidence="1 2">
    <name type="scientific">Dioscorea alata</name>
    <name type="common">Purple yam</name>
    <dbReference type="NCBI Taxonomy" id="55571"/>
    <lineage>
        <taxon>Eukaryota</taxon>
        <taxon>Viridiplantae</taxon>
        <taxon>Streptophyta</taxon>
        <taxon>Embryophyta</taxon>
        <taxon>Tracheophyta</taxon>
        <taxon>Spermatophyta</taxon>
        <taxon>Magnoliopsida</taxon>
        <taxon>Liliopsida</taxon>
        <taxon>Dioscoreales</taxon>
        <taxon>Dioscoreaceae</taxon>
        <taxon>Dioscorea</taxon>
    </lineage>
</organism>
<protein>
    <submittedName>
        <fullName evidence="1">Dimethylaniline monooxygenase (N-oxide forming) protein</fullName>
        <ecNumber evidence="1">1.14.13.8</ecNumber>
    </submittedName>
</protein>
<proteinExistence type="predicted"/>